<keyword evidence="4" id="KW-0479">Metal-binding</keyword>
<dbReference type="PROSITE" id="PS00303">
    <property type="entry name" value="S100_CABP"/>
    <property type="match status" value="1"/>
</dbReference>
<dbReference type="FunFam" id="1.10.238.10:FF:000044">
    <property type="entry name" value="Protein S100"/>
    <property type="match status" value="1"/>
</dbReference>
<evidence type="ECO:0000256" key="4">
    <source>
        <dbReference type="ARBA" id="ARBA00022723"/>
    </source>
</evidence>
<name>G1U3Z2_RABIT</name>
<evidence type="ECO:0000259" key="8">
    <source>
        <dbReference type="PROSITE" id="PS50222"/>
    </source>
</evidence>
<dbReference type="GO" id="GO:0005509">
    <property type="term" value="F:calcium ion binding"/>
    <property type="evidence" value="ECO:0007669"/>
    <property type="project" value="InterPro"/>
</dbReference>
<sequence length="227" mass="25647">MPTQLEMAMDTMIRIFHRYSCKEGDRFKLSKRELKLLLQRELTEFLSCQKDPQLVDKIMHDLDANKDNEVDFNEFVVMVAALTVACNDYFVEQLKKKVSYLETRPAPGKCLRQMLSSVSYILRPPCCRVPWRSVVLLPVGQWVRLSAGRQSSHGVGQAGEGQAHGQELMPQTQGPGSERPPFCKGEFPTSRPAVTWSFPLRKAQQPQGPLCRLVSPHSTAPLPAPRK</sequence>
<dbReference type="InterPro" id="IPR001751">
    <property type="entry name" value="S100/CaBP7/8-like_CS"/>
</dbReference>
<dbReference type="AlphaFoldDB" id="G1U3Z2"/>
<keyword evidence="5" id="KW-0677">Repeat</keyword>
<keyword evidence="10" id="KW-1185">Reference proteome</keyword>
<dbReference type="InterPro" id="IPR002048">
    <property type="entry name" value="EF_hand_dom"/>
</dbReference>
<dbReference type="PaxDb" id="9986-ENSOCUP00000024109"/>
<dbReference type="SMR" id="G1U3Z2"/>
<dbReference type="SUPFAM" id="SSF47473">
    <property type="entry name" value="EF-hand"/>
    <property type="match status" value="1"/>
</dbReference>
<protein>
    <recommendedName>
        <fullName evidence="8">EF-hand domain-containing protein</fullName>
    </recommendedName>
</protein>
<evidence type="ECO:0000256" key="5">
    <source>
        <dbReference type="ARBA" id="ARBA00022737"/>
    </source>
</evidence>
<evidence type="ECO:0000256" key="1">
    <source>
        <dbReference type="ARBA" id="ARBA00004496"/>
    </source>
</evidence>
<dbReference type="SMART" id="SM00054">
    <property type="entry name" value="EFh"/>
    <property type="match status" value="1"/>
</dbReference>
<keyword evidence="6" id="KW-0106">Calcium</keyword>
<dbReference type="STRING" id="9986.ENSOCUP00000024109"/>
<comment type="similarity">
    <text evidence="2">Belongs to the S-100 family.</text>
</comment>
<accession>G1U3Z2</accession>
<dbReference type="PANTHER" id="PTHR11639:SF72">
    <property type="entry name" value="PROTEIN S100-Z"/>
    <property type="match status" value="1"/>
</dbReference>
<evidence type="ECO:0000256" key="3">
    <source>
        <dbReference type="ARBA" id="ARBA00022490"/>
    </source>
</evidence>
<dbReference type="InParanoid" id="G1U3Z2"/>
<dbReference type="GO" id="GO:0005737">
    <property type="term" value="C:cytoplasm"/>
    <property type="evidence" value="ECO:0007669"/>
    <property type="project" value="UniProtKB-SubCell"/>
</dbReference>
<dbReference type="CDD" id="cd05026">
    <property type="entry name" value="S-100Z"/>
    <property type="match status" value="1"/>
</dbReference>
<dbReference type="InterPro" id="IPR028490">
    <property type="entry name" value="S100Z"/>
</dbReference>
<dbReference type="PANTHER" id="PTHR11639">
    <property type="entry name" value="S100 CALCIUM-BINDING PROTEIN"/>
    <property type="match status" value="1"/>
</dbReference>
<feature type="region of interest" description="Disordered" evidence="7">
    <location>
        <begin position="151"/>
        <end position="190"/>
    </location>
</feature>
<feature type="region of interest" description="Disordered" evidence="7">
    <location>
        <begin position="205"/>
        <end position="227"/>
    </location>
</feature>
<feature type="domain" description="EF-hand" evidence="8">
    <location>
        <begin position="50"/>
        <end position="85"/>
    </location>
</feature>
<dbReference type="SMART" id="SM01394">
    <property type="entry name" value="S_100"/>
    <property type="match status" value="1"/>
</dbReference>
<dbReference type="InterPro" id="IPR011992">
    <property type="entry name" value="EF-hand-dom_pair"/>
</dbReference>
<dbReference type="Proteomes" id="UP000001811">
    <property type="component" value="Unplaced"/>
</dbReference>
<dbReference type="Bgee" id="ENSOCUG00000023729">
    <property type="expression patterns" value="Expressed in blood and 8 other cell types or tissues"/>
</dbReference>
<dbReference type="Pfam" id="PF01023">
    <property type="entry name" value="S_100"/>
    <property type="match status" value="1"/>
</dbReference>
<dbReference type="PROSITE" id="PS50222">
    <property type="entry name" value="EF_HAND_2"/>
    <property type="match status" value="1"/>
</dbReference>
<evidence type="ECO:0000256" key="2">
    <source>
        <dbReference type="ARBA" id="ARBA00007323"/>
    </source>
</evidence>
<dbReference type="Ensembl" id="ENSOCUT00000025461.2">
    <property type="protein sequence ID" value="ENSOCUP00000024109.2"/>
    <property type="gene ID" value="ENSOCUG00000023729.2"/>
</dbReference>
<evidence type="ECO:0000256" key="6">
    <source>
        <dbReference type="ARBA" id="ARBA00022837"/>
    </source>
</evidence>
<dbReference type="InterPro" id="IPR013787">
    <property type="entry name" value="S100_Ca-bd_sub"/>
</dbReference>
<organism evidence="9 10">
    <name type="scientific">Oryctolagus cuniculus</name>
    <name type="common">Rabbit</name>
    <dbReference type="NCBI Taxonomy" id="9986"/>
    <lineage>
        <taxon>Eukaryota</taxon>
        <taxon>Metazoa</taxon>
        <taxon>Chordata</taxon>
        <taxon>Craniata</taxon>
        <taxon>Vertebrata</taxon>
        <taxon>Euteleostomi</taxon>
        <taxon>Mammalia</taxon>
        <taxon>Eutheria</taxon>
        <taxon>Euarchontoglires</taxon>
        <taxon>Glires</taxon>
        <taxon>Lagomorpha</taxon>
        <taxon>Leporidae</taxon>
        <taxon>Oryctolagus</taxon>
    </lineage>
</organism>
<dbReference type="PROSITE" id="PS00018">
    <property type="entry name" value="EF_HAND_1"/>
    <property type="match status" value="1"/>
</dbReference>
<evidence type="ECO:0000313" key="9">
    <source>
        <dbReference type="Ensembl" id="ENSOCUP00000024109.2"/>
    </source>
</evidence>
<dbReference type="eggNOG" id="ENOG502S17E">
    <property type="taxonomic scope" value="Eukaryota"/>
</dbReference>
<reference evidence="9" key="3">
    <citation type="submission" date="2025-09" db="UniProtKB">
        <authorList>
            <consortium name="Ensembl"/>
        </authorList>
    </citation>
    <scope>IDENTIFICATION</scope>
    <source>
        <strain evidence="9">Thorbecke</strain>
    </source>
</reference>
<evidence type="ECO:0000313" key="10">
    <source>
        <dbReference type="Proteomes" id="UP000001811"/>
    </source>
</evidence>
<keyword evidence="3" id="KW-0963">Cytoplasm</keyword>
<dbReference type="Gene3D" id="1.10.238.10">
    <property type="entry name" value="EF-hand"/>
    <property type="match status" value="1"/>
</dbReference>
<proteinExistence type="inferred from homology"/>
<comment type="subcellular location">
    <subcellularLocation>
        <location evidence="1">Cytoplasm</location>
    </subcellularLocation>
</comment>
<dbReference type="GeneTree" id="ENSGT00940000161125"/>
<reference evidence="9" key="2">
    <citation type="submission" date="2025-08" db="UniProtKB">
        <authorList>
            <consortium name="Ensembl"/>
        </authorList>
    </citation>
    <scope>IDENTIFICATION</scope>
    <source>
        <strain evidence="9">Thorbecke</strain>
    </source>
</reference>
<dbReference type="InterPro" id="IPR018247">
    <property type="entry name" value="EF_Hand_1_Ca_BS"/>
</dbReference>
<reference evidence="9 10" key="1">
    <citation type="journal article" date="2011" name="Nature">
        <title>A high-resolution map of human evolutionary constraint using 29 mammals.</title>
        <authorList>
            <person name="Lindblad-Toh K."/>
            <person name="Garber M."/>
            <person name="Zuk O."/>
            <person name="Lin M.F."/>
            <person name="Parker B.J."/>
            <person name="Washietl S."/>
            <person name="Kheradpour P."/>
            <person name="Ernst J."/>
            <person name="Jordan G."/>
            <person name="Mauceli E."/>
            <person name="Ward L.D."/>
            <person name="Lowe C.B."/>
            <person name="Holloway A.K."/>
            <person name="Clamp M."/>
            <person name="Gnerre S."/>
            <person name="Alfoldi J."/>
            <person name="Beal K."/>
            <person name="Chang J."/>
            <person name="Clawson H."/>
            <person name="Cuff J."/>
            <person name="Di Palma F."/>
            <person name="Fitzgerald S."/>
            <person name="Flicek P."/>
            <person name="Guttman M."/>
            <person name="Hubisz M.J."/>
            <person name="Jaffe D.B."/>
            <person name="Jungreis I."/>
            <person name="Kent W.J."/>
            <person name="Kostka D."/>
            <person name="Lara M."/>
            <person name="Martins A.L."/>
            <person name="Massingham T."/>
            <person name="Moltke I."/>
            <person name="Raney B.J."/>
            <person name="Rasmussen M.D."/>
            <person name="Robinson J."/>
            <person name="Stark A."/>
            <person name="Vilella A.J."/>
            <person name="Wen J."/>
            <person name="Xie X."/>
            <person name="Zody M.C."/>
            <person name="Baldwin J."/>
            <person name="Bloom T."/>
            <person name="Chin C.W."/>
            <person name="Heiman D."/>
            <person name="Nicol R."/>
            <person name="Nusbaum C."/>
            <person name="Young S."/>
            <person name="Wilkinson J."/>
            <person name="Worley K.C."/>
            <person name="Kovar C.L."/>
            <person name="Muzny D.M."/>
            <person name="Gibbs R.A."/>
            <person name="Cree A."/>
            <person name="Dihn H.H."/>
            <person name="Fowler G."/>
            <person name="Jhangiani S."/>
            <person name="Joshi V."/>
            <person name="Lee S."/>
            <person name="Lewis L.R."/>
            <person name="Nazareth L.V."/>
            <person name="Okwuonu G."/>
            <person name="Santibanez J."/>
            <person name="Warren W.C."/>
            <person name="Mardis E.R."/>
            <person name="Weinstock G.M."/>
            <person name="Wilson R.K."/>
            <person name="Delehaunty K."/>
            <person name="Dooling D."/>
            <person name="Fronik C."/>
            <person name="Fulton L."/>
            <person name="Fulton B."/>
            <person name="Graves T."/>
            <person name="Minx P."/>
            <person name="Sodergren E."/>
            <person name="Birney E."/>
            <person name="Margulies E.H."/>
            <person name="Herrero J."/>
            <person name="Green E.D."/>
            <person name="Haussler D."/>
            <person name="Siepel A."/>
            <person name="Goldman N."/>
            <person name="Pollard K.S."/>
            <person name="Pedersen J.S."/>
            <person name="Lander E.S."/>
            <person name="Kellis M."/>
        </authorList>
    </citation>
    <scope>NUCLEOTIDE SEQUENCE [LARGE SCALE GENOMIC DNA]</scope>
    <source>
        <strain evidence="10">Thorbecke</strain>
    </source>
</reference>
<dbReference type="GO" id="GO:0048306">
    <property type="term" value="F:calcium-dependent protein binding"/>
    <property type="evidence" value="ECO:0007669"/>
    <property type="project" value="TreeGrafter"/>
</dbReference>
<evidence type="ECO:0000256" key="7">
    <source>
        <dbReference type="SAM" id="MobiDB-lite"/>
    </source>
</evidence>
<dbReference type="HOGENOM" id="CLU_138624_2_1_1"/>